<dbReference type="InterPro" id="IPR036390">
    <property type="entry name" value="WH_DNA-bd_sf"/>
</dbReference>
<dbReference type="Proteomes" id="UP000182373">
    <property type="component" value="Chromosome"/>
</dbReference>
<dbReference type="EMBL" id="CP018191">
    <property type="protein sequence ID" value="APH54974.1"/>
    <property type="molecule type" value="Genomic_DNA"/>
</dbReference>
<organism evidence="2 3">
    <name type="scientific">Granulibacter bethesdensis</name>
    <dbReference type="NCBI Taxonomy" id="364410"/>
    <lineage>
        <taxon>Bacteria</taxon>
        <taxon>Pseudomonadati</taxon>
        <taxon>Pseudomonadota</taxon>
        <taxon>Alphaproteobacteria</taxon>
        <taxon>Acetobacterales</taxon>
        <taxon>Acetobacteraceae</taxon>
        <taxon>Granulibacter</taxon>
    </lineage>
</organism>
<keyword evidence="1" id="KW-0238">DNA-binding</keyword>
<dbReference type="GO" id="GO:0005829">
    <property type="term" value="C:cytosol"/>
    <property type="evidence" value="ECO:0007669"/>
    <property type="project" value="TreeGrafter"/>
</dbReference>
<sequence length="150" mass="16621">MREGTPMRFTRYTDYAIRVMLHLSVSQDRLVSIAEIAKAYDISHNHLMKVVQDLVSVGFVSSVRGRNGGLRIGRPPEDINFGALVRHTEDGFEMVDCTGCAVRPACAAPPVLAEAVSAFLAVLDRYTIADLIRDRSMARMVLDEWSARPA</sequence>
<protein>
    <submittedName>
        <fullName evidence="2">Rrf2 family protein</fullName>
    </submittedName>
</protein>
<name>A0AAC9KB06_9PROT</name>
<dbReference type="Pfam" id="PF02082">
    <property type="entry name" value="Rrf2"/>
    <property type="match status" value="1"/>
</dbReference>
<dbReference type="GO" id="GO:0003700">
    <property type="term" value="F:DNA-binding transcription factor activity"/>
    <property type="evidence" value="ECO:0007669"/>
    <property type="project" value="TreeGrafter"/>
</dbReference>
<gene>
    <name evidence="2" type="ORF">GbCGDNIH9_1673</name>
</gene>
<dbReference type="AlphaFoldDB" id="A0AAC9KB06"/>
<dbReference type="Gene3D" id="1.10.10.10">
    <property type="entry name" value="Winged helix-like DNA-binding domain superfamily/Winged helix DNA-binding domain"/>
    <property type="match status" value="1"/>
</dbReference>
<dbReference type="NCBIfam" id="TIGR00738">
    <property type="entry name" value="rrf2_super"/>
    <property type="match status" value="1"/>
</dbReference>
<dbReference type="GO" id="GO:0003677">
    <property type="term" value="F:DNA binding"/>
    <property type="evidence" value="ECO:0007669"/>
    <property type="project" value="UniProtKB-KW"/>
</dbReference>
<accession>A0AAC9KB06</accession>
<dbReference type="PROSITE" id="PS51197">
    <property type="entry name" value="HTH_RRF2_2"/>
    <property type="match status" value="1"/>
</dbReference>
<dbReference type="PANTHER" id="PTHR33221">
    <property type="entry name" value="WINGED HELIX-TURN-HELIX TRANSCRIPTIONAL REGULATOR, RRF2 FAMILY"/>
    <property type="match status" value="1"/>
</dbReference>
<dbReference type="InterPro" id="IPR000944">
    <property type="entry name" value="Tscrpt_reg_Rrf2"/>
</dbReference>
<reference evidence="3" key="1">
    <citation type="submission" date="2016-11" db="EMBL/GenBank/DDBJ databases">
        <title>Comparative genomic and phenotypic analysis of Granulibacter bethesdensis clinical isolates from patients with chronic granulomatous disease.</title>
        <authorList>
            <person name="Zarember K.A."/>
            <person name="Porcella S.F."/>
            <person name="Chu J."/>
            <person name="Ding L."/>
            <person name="Dahlstrom E."/>
            <person name="Barbian K."/>
            <person name="Martens C."/>
            <person name="Sykora L."/>
            <person name="Kramer S."/>
            <person name="Pettinato A.M."/>
            <person name="Hong H."/>
            <person name="Wald G."/>
            <person name="Berg L.J."/>
            <person name="Rogge L.S."/>
            <person name="Greenberg D.E."/>
            <person name="Falcone E.L."/>
            <person name="Neves J.F."/>
            <person name="Simoes M.J."/>
            <person name="Casal M."/>
            <person name="Rodriguez-Lopez F.C."/>
            <person name="Zelazny A."/>
            <person name="Gallin J.I."/>
            <person name="Holland S.M."/>
        </authorList>
    </citation>
    <scope>NUCLEOTIDE SEQUENCE [LARGE SCALE GENOMIC DNA]</scope>
    <source>
        <strain evidence="3">NIH9.1</strain>
    </source>
</reference>
<evidence type="ECO:0000313" key="2">
    <source>
        <dbReference type="EMBL" id="APH54974.1"/>
    </source>
</evidence>
<dbReference type="PANTHER" id="PTHR33221:SF4">
    <property type="entry name" value="HTH-TYPE TRANSCRIPTIONAL REPRESSOR NSRR"/>
    <property type="match status" value="1"/>
</dbReference>
<dbReference type="SUPFAM" id="SSF46785">
    <property type="entry name" value="Winged helix' DNA-binding domain"/>
    <property type="match status" value="1"/>
</dbReference>
<evidence type="ECO:0000313" key="3">
    <source>
        <dbReference type="Proteomes" id="UP000182373"/>
    </source>
</evidence>
<dbReference type="InterPro" id="IPR036388">
    <property type="entry name" value="WH-like_DNA-bd_sf"/>
</dbReference>
<evidence type="ECO:0000256" key="1">
    <source>
        <dbReference type="ARBA" id="ARBA00023125"/>
    </source>
</evidence>
<proteinExistence type="predicted"/>